<proteinExistence type="predicted"/>
<reference evidence="2" key="1">
    <citation type="journal article" date="2019" name="Int. J. Syst. Evol. Microbiol.">
        <title>The Global Catalogue of Microorganisms (GCM) 10K type strain sequencing project: providing services to taxonomists for standard genome sequencing and annotation.</title>
        <authorList>
            <consortium name="The Broad Institute Genomics Platform"/>
            <consortium name="The Broad Institute Genome Sequencing Center for Infectious Disease"/>
            <person name="Wu L."/>
            <person name="Ma J."/>
        </authorList>
    </citation>
    <scope>NUCLEOTIDE SEQUENCE [LARGE SCALE GENOMIC DNA]</scope>
    <source>
        <strain evidence="2">TISTR 1858</strain>
    </source>
</reference>
<dbReference type="RefSeq" id="WP_379560702.1">
    <property type="nucleotide sequence ID" value="NZ_JBHUMX010000009.1"/>
</dbReference>
<accession>A0ABW5PYA3</accession>
<dbReference type="EMBL" id="JBHUMX010000009">
    <property type="protein sequence ID" value="MFD2628022.1"/>
    <property type="molecule type" value="Genomic_DNA"/>
</dbReference>
<dbReference type="Proteomes" id="UP001597451">
    <property type="component" value="Unassembled WGS sequence"/>
</dbReference>
<evidence type="ECO:0000313" key="1">
    <source>
        <dbReference type="EMBL" id="MFD2628022.1"/>
    </source>
</evidence>
<organism evidence="1 2">
    <name type="scientific">Oceanobacillus kapialis</name>
    <dbReference type="NCBI Taxonomy" id="481353"/>
    <lineage>
        <taxon>Bacteria</taxon>
        <taxon>Bacillati</taxon>
        <taxon>Bacillota</taxon>
        <taxon>Bacilli</taxon>
        <taxon>Bacillales</taxon>
        <taxon>Bacillaceae</taxon>
        <taxon>Oceanobacillus</taxon>
    </lineage>
</organism>
<keyword evidence="2" id="KW-1185">Reference proteome</keyword>
<sequence>MKKYIGMLGLGLLVVLGLGLGIPNNSVQASAVDATTAEIQSRQYIEVRRTFSLAQYENAPPSYIRYNDGRLGGTLYREDYILNASTGMWTAWYAGYVSSSFPTD</sequence>
<gene>
    <name evidence="1" type="ORF">ACFSUN_04395</name>
</gene>
<protein>
    <submittedName>
        <fullName evidence="1">Uncharacterized protein</fullName>
    </submittedName>
</protein>
<name>A0ABW5PYA3_9BACI</name>
<evidence type="ECO:0000313" key="2">
    <source>
        <dbReference type="Proteomes" id="UP001597451"/>
    </source>
</evidence>
<comment type="caution">
    <text evidence="1">The sequence shown here is derived from an EMBL/GenBank/DDBJ whole genome shotgun (WGS) entry which is preliminary data.</text>
</comment>